<dbReference type="AlphaFoldDB" id="A0A4Q0SIJ7"/>
<evidence type="ECO:0000313" key="7">
    <source>
        <dbReference type="Proteomes" id="UP000290565"/>
    </source>
</evidence>
<proteinExistence type="inferred from homology"/>
<dbReference type="InterPro" id="IPR018485">
    <property type="entry name" value="FGGY_C"/>
</dbReference>
<dbReference type="CDD" id="cd07783">
    <property type="entry name" value="ASKHA_NBD_FGGY_SePSK_AtXK1-like"/>
    <property type="match status" value="1"/>
</dbReference>
<keyword evidence="2" id="KW-0808">Transferase</keyword>
<sequence>MAGVFLGIDVGTGGVRACAVDARGAKLGMESAPLPPPRQNGNAIDQDPELWWDATAVAIRKLGRTIDLQTVERVSVDGTSGTLLMIDAAGRPCTPGLMYNDARAAAEAARIAAVASADSGAHGASSALAKLLYLSDRAEAGQARFAVHQADWIAGRLAGRHGISDENNVLKLGYDPVTRTWPAWLDELGVSRELLPNVLVPGTPFADIDPEIAATLGLSPAVRIAAGTTDGVAAFIATRADTPGDAVTSLGTTLVVKLLATRPIFAANQGVYSHRLGERWLAGGASNSGGGALLAHFTAADMDRLTPQLQPETPTGLDYYPLPKPGERFPIADPALPARVAPRPADDHRFFQALLEGIAGIEALAYRRLAELGAPKLRRVISIGGGAKNAAWTEIRRRALGVPVSVAEETEASYGAALLALRGGPP</sequence>
<dbReference type="EMBL" id="LBJM01000051">
    <property type="protein sequence ID" value="RXH39425.1"/>
    <property type="molecule type" value="Genomic_DNA"/>
</dbReference>
<dbReference type="PIRSF" id="PIRSF000538">
    <property type="entry name" value="GlpK"/>
    <property type="match status" value="1"/>
</dbReference>
<accession>A0A4Q0SIJ7</accession>
<dbReference type="Pfam" id="PF02782">
    <property type="entry name" value="FGGY_C"/>
    <property type="match status" value="1"/>
</dbReference>
<evidence type="ECO:0000259" key="4">
    <source>
        <dbReference type="Pfam" id="PF00370"/>
    </source>
</evidence>
<feature type="domain" description="Carbohydrate kinase FGGY C-terminal" evidence="5">
    <location>
        <begin position="247"/>
        <end position="421"/>
    </location>
</feature>
<comment type="similarity">
    <text evidence="1">Belongs to the FGGY kinase family.</text>
</comment>
<evidence type="ECO:0000313" key="6">
    <source>
        <dbReference type="EMBL" id="RXH39425.1"/>
    </source>
</evidence>
<keyword evidence="3 6" id="KW-0418">Kinase</keyword>
<feature type="domain" description="Carbohydrate kinase FGGY N-terminal" evidence="4">
    <location>
        <begin position="5"/>
        <end position="236"/>
    </location>
</feature>
<dbReference type="PANTHER" id="PTHR43095">
    <property type="entry name" value="SUGAR KINASE"/>
    <property type="match status" value="1"/>
</dbReference>
<gene>
    <name evidence="6" type="ORF">XH94_18370</name>
</gene>
<dbReference type="PANTHER" id="PTHR43095:SF5">
    <property type="entry name" value="XYLULOSE KINASE"/>
    <property type="match status" value="1"/>
</dbReference>
<name>A0A4Q0SIJ7_9BRAD</name>
<dbReference type="GO" id="GO:0016301">
    <property type="term" value="F:kinase activity"/>
    <property type="evidence" value="ECO:0007669"/>
    <property type="project" value="UniProtKB-KW"/>
</dbReference>
<comment type="caution">
    <text evidence="6">The sequence shown here is derived from an EMBL/GenBank/DDBJ whole genome shotgun (WGS) entry which is preliminary data.</text>
</comment>
<dbReference type="GO" id="GO:0005975">
    <property type="term" value="P:carbohydrate metabolic process"/>
    <property type="evidence" value="ECO:0007669"/>
    <property type="project" value="InterPro"/>
</dbReference>
<dbReference type="InterPro" id="IPR043129">
    <property type="entry name" value="ATPase_NBD"/>
</dbReference>
<dbReference type="InterPro" id="IPR000577">
    <property type="entry name" value="Carb_kinase_FGGY"/>
</dbReference>
<dbReference type="Gene3D" id="3.30.420.40">
    <property type="match status" value="2"/>
</dbReference>
<dbReference type="SUPFAM" id="SSF53067">
    <property type="entry name" value="Actin-like ATPase domain"/>
    <property type="match status" value="2"/>
</dbReference>
<evidence type="ECO:0000256" key="2">
    <source>
        <dbReference type="ARBA" id="ARBA00022679"/>
    </source>
</evidence>
<dbReference type="RefSeq" id="WP_128945417.1">
    <property type="nucleotide sequence ID" value="NZ_LBJM01000051.1"/>
</dbReference>
<evidence type="ECO:0000256" key="1">
    <source>
        <dbReference type="ARBA" id="ARBA00009156"/>
    </source>
</evidence>
<evidence type="ECO:0000256" key="3">
    <source>
        <dbReference type="ARBA" id="ARBA00022777"/>
    </source>
</evidence>
<reference evidence="6 7" key="1">
    <citation type="submission" date="2015-04" db="EMBL/GenBank/DDBJ databases">
        <title>Comparative genomics of rhizobia nodulating Arachis hypogaea in China.</title>
        <authorList>
            <person name="Li Y."/>
        </authorList>
    </citation>
    <scope>NUCLEOTIDE SEQUENCE [LARGE SCALE GENOMIC DNA]</scope>
    <source>
        <strain evidence="6 7">CCBAU 51787</strain>
    </source>
</reference>
<dbReference type="Pfam" id="PF00370">
    <property type="entry name" value="FGGY_N"/>
    <property type="match status" value="1"/>
</dbReference>
<dbReference type="Proteomes" id="UP000290565">
    <property type="component" value="Unassembled WGS sequence"/>
</dbReference>
<dbReference type="InterPro" id="IPR050406">
    <property type="entry name" value="FGGY_Carb_Kinase"/>
</dbReference>
<dbReference type="InterPro" id="IPR018484">
    <property type="entry name" value="FGGY_N"/>
</dbReference>
<evidence type="ECO:0000259" key="5">
    <source>
        <dbReference type="Pfam" id="PF02782"/>
    </source>
</evidence>
<organism evidence="6 7">
    <name type="scientific">Bradyrhizobium zhanjiangense</name>
    <dbReference type="NCBI Taxonomy" id="1325107"/>
    <lineage>
        <taxon>Bacteria</taxon>
        <taxon>Pseudomonadati</taxon>
        <taxon>Pseudomonadota</taxon>
        <taxon>Alphaproteobacteria</taxon>
        <taxon>Hyphomicrobiales</taxon>
        <taxon>Nitrobacteraceae</taxon>
        <taxon>Bradyrhizobium</taxon>
    </lineage>
</organism>
<protein>
    <submittedName>
        <fullName evidence="6">Carbohydrate kinase</fullName>
    </submittedName>
</protein>